<comment type="caution">
    <text evidence="9">The sequence shown here is derived from an EMBL/GenBank/DDBJ whole genome shotgun (WGS) entry which is preliminary data.</text>
</comment>
<gene>
    <name evidence="9" type="ORF">EDC18_10156</name>
</gene>
<dbReference type="SUPFAM" id="SSF52540">
    <property type="entry name" value="P-loop containing nucleoside triphosphate hydrolases"/>
    <property type="match status" value="1"/>
</dbReference>
<name>A0A4R3MNG6_9FIRM</name>
<protein>
    <recommendedName>
        <fullName evidence="8">CobW/HypB/UreG nucleotide-binding domain-containing protein</fullName>
    </recommendedName>
</protein>
<feature type="transmembrane region" description="Helical" evidence="7">
    <location>
        <begin position="269"/>
        <end position="291"/>
    </location>
</feature>
<dbReference type="InterPro" id="IPR052923">
    <property type="entry name" value="UPF0718"/>
</dbReference>
<dbReference type="InterPro" id="IPR005524">
    <property type="entry name" value="DUF318"/>
</dbReference>
<dbReference type="Gene3D" id="3.40.50.300">
    <property type="entry name" value="P-loop containing nucleotide triphosphate hydrolases"/>
    <property type="match status" value="1"/>
</dbReference>
<dbReference type="Proteomes" id="UP000294902">
    <property type="component" value="Unassembled WGS sequence"/>
</dbReference>
<dbReference type="GO" id="GO:0005886">
    <property type="term" value="C:plasma membrane"/>
    <property type="evidence" value="ECO:0007669"/>
    <property type="project" value="UniProtKB-SubCell"/>
</dbReference>
<evidence type="ECO:0000256" key="6">
    <source>
        <dbReference type="ARBA" id="ARBA00023136"/>
    </source>
</evidence>
<feature type="domain" description="CobW/HypB/UreG nucleotide-binding" evidence="8">
    <location>
        <begin position="75"/>
        <end position="170"/>
    </location>
</feature>
<dbReference type="InterPro" id="IPR027417">
    <property type="entry name" value="P-loop_NTPase"/>
</dbReference>
<feature type="transmembrane region" description="Helical" evidence="7">
    <location>
        <begin position="470"/>
        <end position="492"/>
    </location>
</feature>
<keyword evidence="10" id="KW-1185">Reference proteome</keyword>
<feature type="transmembrane region" description="Helical" evidence="7">
    <location>
        <begin position="303"/>
        <end position="327"/>
    </location>
</feature>
<dbReference type="Pfam" id="PF03773">
    <property type="entry name" value="ArsP_1"/>
    <property type="match status" value="1"/>
</dbReference>
<dbReference type="PANTHER" id="PTHR34184">
    <property type="entry name" value="UPF0718 PROTEIN YCGR"/>
    <property type="match status" value="1"/>
</dbReference>
<evidence type="ECO:0000313" key="9">
    <source>
        <dbReference type="EMBL" id="TCT16761.1"/>
    </source>
</evidence>
<dbReference type="Pfam" id="PF02492">
    <property type="entry name" value="cobW"/>
    <property type="match status" value="1"/>
</dbReference>
<evidence type="ECO:0000256" key="4">
    <source>
        <dbReference type="ARBA" id="ARBA00022692"/>
    </source>
</evidence>
<keyword evidence="6 7" id="KW-0472">Membrane</keyword>
<dbReference type="RefSeq" id="WP_165878406.1">
    <property type="nucleotide sequence ID" value="NZ_SMAL01000001.1"/>
</dbReference>
<feature type="transmembrane region" description="Helical" evidence="7">
    <location>
        <begin position="498"/>
        <end position="518"/>
    </location>
</feature>
<evidence type="ECO:0000256" key="7">
    <source>
        <dbReference type="SAM" id="Phobius"/>
    </source>
</evidence>
<feature type="transmembrane region" description="Helical" evidence="7">
    <location>
        <begin position="333"/>
        <end position="354"/>
    </location>
</feature>
<sequence>MKVKVDIITGFLGAGKTSFCNEYLQTKEFNQRNVLYIQLEQGEINLETKEGILFKSIPNEDGLSSSLLLQWIYEYQPDYIIIEANGMRYLDEIFKVFKGPEVKKRTFIRHIYNCINGKQWEIYMRNFKDLFFDQFNNSDIIVLNQRDYTDKEEINIVKAELANLKSGCKIWEITDADNFNSSGDDLENDNIDRHLEGILPFVLSISMIYILFTLINPYINLSLYGTIFVGLLLEAIPFLLIGSMISALIQVFVSEEWITKWFPKNKTVGFLVALGAGVFFPVCDCAIIPIMRRLIKKGIPISIAITFMLAAPIVDPVVILSTFYAFWSNTMVVYYRIILGLIIALLVGLIFSLVQKKKDILKEDVNLFLCQCGYCQLETTRPYPLKDKIKAVFQHGGSEFLGIGRFFVIAAMVSTAIQLYLPDNLVEQLSQKEGLSLIIMMLAAFIMSICSTSDAFLAQSLGSVFPISSIMGFLVFGALLDIKNLMILLSLFKKRFVIKLTSIITLVSLIVLSIFVVLL</sequence>
<dbReference type="InterPro" id="IPR003495">
    <property type="entry name" value="CobW/HypB/UreG_nucleotide-bd"/>
</dbReference>
<feature type="transmembrane region" description="Helical" evidence="7">
    <location>
        <begin position="227"/>
        <end position="249"/>
    </location>
</feature>
<evidence type="ECO:0000256" key="3">
    <source>
        <dbReference type="ARBA" id="ARBA00022475"/>
    </source>
</evidence>
<evidence type="ECO:0000256" key="2">
    <source>
        <dbReference type="ARBA" id="ARBA00006386"/>
    </source>
</evidence>
<keyword evidence="4 7" id="KW-0812">Transmembrane</keyword>
<reference evidence="9 10" key="1">
    <citation type="submission" date="2019-03" db="EMBL/GenBank/DDBJ databases">
        <title>Genomic Encyclopedia of Type Strains, Phase IV (KMG-IV): sequencing the most valuable type-strain genomes for metagenomic binning, comparative biology and taxonomic classification.</title>
        <authorList>
            <person name="Goeker M."/>
        </authorList>
    </citation>
    <scope>NUCLEOTIDE SEQUENCE [LARGE SCALE GENOMIC DNA]</scope>
    <source>
        <strain evidence="9 10">DSM 24629</strain>
    </source>
</reference>
<feature type="transmembrane region" description="Helical" evidence="7">
    <location>
        <begin position="434"/>
        <end position="458"/>
    </location>
</feature>
<proteinExistence type="inferred from homology"/>
<comment type="similarity">
    <text evidence="2">Belongs to the UPF0718 family.</text>
</comment>
<evidence type="ECO:0000256" key="5">
    <source>
        <dbReference type="ARBA" id="ARBA00022989"/>
    </source>
</evidence>
<comment type="subcellular location">
    <subcellularLocation>
        <location evidence="1">Cell membrane</location>
        <topology evidence="1">Multi-pass membrane protein</topology>
    </subcellularLocation>
</comment>
<evidence type="ECO:0000256" key="1">
    <source>
        <dbReference type="ARBA" id="ARBA00004651"/>
    </source>
</evidence>
<feature type="transmembrane region" description="Helical" evidence="7">
    <location>
        <begin position="400"/>
        <end position="422"/>
    </location>
</feature>
<organism evidence="9 10">
    <name type="scientific">Natranaerovirga pectinivora</name>
    <dbReference type="NCBI Taxonomy" id="682400"/>
    <lineage>
        <taxon>Bacteria</taxon>
        <taxon>Bacillati</taxon>
        <taxon>Bacillota</taxon>
        <taxon>Clostridia</taxon>
        <taxon>Lachnospirales</taxon>
        <taxon>Natranaerovirgaceae</taxon>
        <taxon>Natranaerovirga</taxon>
    </lineage>
</organism>
<dbReference type="PANTHER" id="PTHR34184:SF4">
    <property type="entry name" value="UPF0718 PROTEIN YCGR"/>
    <property type="match status" value="1"/>
</dbReference>
<dbReference type="AlphaFoldDB" id="A0A4R3MNG6"/>
<evidence type="ECO:0000259" key="8">
    <source>
        <dbReference type="Pfam" id="PF02492"/>
    </source>
</evidence>
<feature type="transmembrane region" description="Helical" evidence="7">
    <location>
        <begin position="197"/>
        <end position="215"/>
    </location>
</feature>
<dbReference type="EMBL" id="SMAL01000001">
    <property type="protein sequence ID" value="TCT16761.1"/>
    <property type="molecule type" value="Genomic_DNA"/>
</dbReference>
<accession>A0A4R3MNG6</accession>
<keyword evidence="5 7" id="KW-1133">Transmembrane helix</keyword>
<keyword evidence="3" id="KW-1003">Cell membrane</keyword>
<evidence type="ECO:0000313" key="10">
    <source>
        <dbReference type="Proteomes" id="UP000294902"/>
    </source>
</evidence>